<sequence>MISINGLTFYYPKCDTPVLDDINLTIEEGSLYGLLGPNGAGKSTLIALLTGLYTDNSNAIFIKGKPLTSQLSKIKQCAGYIPQDYAFYPNLTGTENLDFFSGIQGLSSPLKKQRIEYCLDFCQLQAVANQHASKYSGGLKRRLNIAIGLLTDPEIIYFDEPTVGIDPQSRSFILEKILDLNQQGKTIIYTSHYMEEIEKICDKVAILDHGKILVHGSLNELKNTHNLQLIIECTHTPNTEALKKLNTHYTLQASPSRLVFDNMQTIDDCADTLKLLSSLDIPVTQVTYGKMSLETLFMQLTSKSLRD</sequence>
<dbReference type="InterPro" id="IPR027417">
    <property type="entry name" value="P-loop_NTPase"/>
</dbReference>
<dbReference type="GO" id="GO:0016887">
    <property type="term" value="F:ATP hydrolysis activity"/>
    <property type="evidence" value="ECO:0007669"/>
    <property type="project" value="InterPro"/>
</dbReference>
<dbReference type="GO" id="GO:0005524">
    <property type="term" value="F:ATP binding"/>
    <property type="evidence" value="ECO:0007669"/>
    <property type="project" value="UniProtKB-KW"/>
</dbReference>
<accession>A0A3B1A8M6</accession>
<keyword evidence="2 4" id="KW-0067">ATP-binding</keyword>
<evidence type="ECO:0000259" key="3">
    <source>
        <dbReference type="PROSITE" id="PS50893"/>
    </source>
</evidence>
<dbReference type="Gene3D" id="3.40.50.300">
    <property type="entry name" value="P-loop containing nucleotide triphosphate hydrolases"/>
    <property type="match status" value="1"/>
</dbReference>
<dbReference type="SUPFAM" id="SSF52540">
    <property type="entry name" value="P-loop containing nucleoside triphosphate hydrolases"/>
    <property type="match status" value="1"/>
</dbReference>
<dbReference type="PROSITE" id="PS50893">
    <property type="entry name" value="ABC_TRANSPORTER_2"/>
    <property type="match status" value="1"/>
</dbReference>
<dbReference type="InterPro" id="IPR003439">
    <property type="entry name" value="ABC_transporter-like_ATP-bd"/>
</dbReference>
<dbReference type="PANTHER" id="PTHR43582:SF2">
    <property type="entry name" value="LINEARMYCIN RESISTANCE ATP-BINDING PROTEIN LNRL"/>
    <property type="match status" value="1"/>
</dbReference>
<dbReference type="Pfam" id="PF00005">
    <property type="entry name" value="ABC_tran"/>
    <property type="match status" value="1"/>
</dbReference>
<keyword evidence="1" id="KW-0547">Nucleotide-binding</keyword>
<dbReference type="SMART" id="SM00382">
    <property type="entry name" value="AAA"/>
    <property type="match status" value="1"/>
</dbReference>
<dbReference type="EMBL" id="UOFQ01000173">
    <property type="protein sequence ID" value="VAW90094.1"/>
    <property type="molecule type" value="Genomic_DNA"/>
</dbReference>
<name>A0A3B1A8M6_9ZZZZ</name>
<evidence type="ECO:0000313" key="4">
    <source>
        <dbReference type="EMBL" id="VAW90094.1"/>
    </source>
</evidence>
<dbReference type="PANTHER" id="PTHR43582">
    <property type="entry name" value="LINEARMYCIN RESISTANCE ATP-BINDING PROTEIN LNRL"/>
    <property type="match status" value="1"/>
</dbReference>
<evidence type="ECO:0000256" key="1">
    <source>
        <dbReference type="ARBA" id="ARBA00022741"/>
    </source>
</evidence>
<feature type="domain" description="ABC transporter" evidence="3">
    <location>
        <begin position="2"/>
        <end position="234"/>
    </location>
</feature>
<gene>
    <name evidence="4" type="ORF">MNBD_GAMMA17-1630</name>
</gene>
<protein>
    <submittedName>
        <fullName evidence="4">Efflux ABC transporter, ATP-binding protein</fullName>
    </submittedName>
</protein>
<evidence type="ECO:0000256" key="2">
    <source>
        <dbReference type="ARBA" id="ARBA00022840"/>
    </source>
</evidence>
<proteinExistence type="predicted"/>
<reference evidence="4" key="1">
    <citation type="submission" date="2018-06" db="EMBL/GenBank/DDBJ databases">
        <authorList>
            <person name="Zhirakovskaya E."/>
        </authorList>
    </citation>
    <scope>NUCLEOTIDE SEQUENCE</scope>
</reference>
<dbReference type="InterPro" id="IPR003593">
    <property type="entry name" value="AAA+_ATPase"/>
</dbReference>
<dbReference type="CDD" id="cd03263">
    <property type="entry name" value="ABC_subfamily_A"/>
    <property type="match status" value="1"/>
</dbReference>
<organism evidence="4">
    <name type="scientific">hydrothermal vent metagenome</name>
    <dbReference type="NCBI Taxonomy" id="652676"/>
    <lineage>
        <taxon>unclassified sequences</taxon>
        <taxon>metagenomes</taxon>
        <taxon>ecological metagenomes</taxon>
    </lineage>
</organism>
<dbReference type="AlphaFoldDB" id="A0A3B1A8M6"/>